<keyword evidence="5 6" id="KW-0472">Membrane</keyword>
<proteinExistence type="predicted"/>
<dbReference type="Proteomes" id="UP000294614">
    <property type="component" value="Unassembled WGS sequence"/>
</dbReference>
<dbReference type="AlphaFoldDB" id="A0A4V2PRM1"/>
<dbReference type="InterPro" id="IPR043428">
    <property type="entry name" value="LivM-like"/>
</dbReference>
<feature type="transmembrane region" description="Helical" evidence="6">
    <location>
        <begin position="7"/>
        <end position="34"/>
    </location>
</feature>
<dbReference type="InterPro" id="IPR001851">
    <property type="entry name" value="ABC_transp_permease"/>
</dbReference>
<dbReference type="EMBL" id="SMGG01000006">
    <property type="protein sequence ID" value="TCK59341.1"/>
    <property type="molecule type" value="Genomic_DNA"/>
</dbReference>
<evidence type="ECO:0000313" key="7">
    <source>
        <dbReference type="EMBL" id="TCK59341.1"/>
    </source>
</evidence>
<accession>A0A4V2PRM1</accession>
<dbReference type="PANTHER" id="PTHR30482">
    <property type="entry name" value="HIGH-AFFINITY BRANCHED-CHAIN AMINO ACID TRANSPORT SYSTEM PERMEASE"/>
    <property type="match status" value="1"/>
</dbReference>
<evidence type="ECO:0000256" key="1">
    <source>
        <dbReference type="ARBA" id="ARBA00004651"/>
    </source>
</evidence>
<keyword evidence="3 6" id="KW-0812">Transmembrane</keyword>
<evidence type="ECO:0000256" key="4">
    <source>
        <dbReference type="ARBA" id="ARBA00022989"/>
    </source>
</evidence>
<keyword evidence="8" id="KW-1185">Reference proteome</keyword>
<evidence type="ECO:0000313" key="8">
    <source>
        <dbReference type="Proteomes" id="UP000294614"/>
    </source>
</evidence>
<feature type="transmembrane region" description="Helical" evidence="6">
    <location>
        <begin position="149"/>
        <end position="168"/>
    </location>
</feature>
<dbReference type="GO" id="GO:0005886">
    <property type="term" value="C:plasma membrane"/>
    <property type="evidence" value="ECO:0007669"/>
    <property type="project" value="UniProtKB-SubCell"/>
</dbReference>
<feature type="transmembrane region" description="Helical" evidence="6">
    <location>
        <begin position="274"/>
        <end position="296"/>
    </location>
</feature>
<evidence type="ECO:0000256" key="2">
    <source>
        <dbReference type="ARBA" id="ARBA00022475"/>
    </source>
</evidence>
<dbReference type="CDD" id="cd06581">
    <property type="entry name" value="TM_PBP1_LivM_like"/>
    <property type="match status" value="1"/>
</dbReference>
<keyword evidence="2" id="KW-1003">Cell membrane</keyword>
<evidence type="ECO:0000256" key="6">
    <source>
        <dbReference type="SAM" id="Phobius"/>
    </source>
</evidence>
<dbReference type="Pfam" id="PF02653">
    <property type="entry name" value="BPD_transp_2"/>
    <property type="match status" value="1"/>
</dbReference>
<gene>
    <name evidence="7" type="ORF">C8D98_2274</name>
</gene>
<evidence type="ECO:0000256" key="5">
    <source>
        <dbReference type="ARBA" id="ARBA00023136"/>
    </source>
</evidence>
<feature type="transmembrane region" description="Helical" evidence="6">
    <location>
        <begin position="233"/>
        <end position="262"/>
    </location>
</feature>
<dbReference type="OrthoDB" id="9780757at2"/>
<feature type="transmembrane region" description="Helical" evidence="6">
    <location>
        <begin position="79"/>
        <end position="101"/>
    </location>
</feature>
<organism evidence="7 8">
    <name type="scientific">Seleniivibrio woodruffii</name>
    <dbReference type="NCBI Taxonomy" id="1078050"/>
    <lineage>
        <taxon>Bacteria</taxon>
        <taxon>Pseudomonadati</taxon>
        <taxon>Deferribacterota</taxon>
        <taxon>Deferribacteres</taxon>
        <taxon>Deferribacterales</taxon>
        <taxon>Geovibrionaceae</taxon>
        <taxon>Seleniivibrio</taxon>
    </lineage>
</organism>
<name>A0A4V2PRM1_9BACT</name>
<feature type="transmembrane region" description="Helical" evidence="6">
    <location>
        <begin position="54"/>
        <end position="72"/>
    </location>
</feature>
<dbReference type="GO" id="GO:0015658">
    <property type="term" value="F:branched-chain amino acid transmembrane transporter activity"/>
    <property type="evidence" value="ECO:0007669"/>
    <property type="project" value="InterPro"/>
</dbReference>
<feature type="transmembrane region" description="Helical" evidence="6">
    <location>
        <begin position="199"/>
        <end position="221"/>
    </location>
</feature>
<sequence length="313" mass="34293">MKKYYPFITLAVLLVLPLVGFSTYVMHILILLLMWATIGMSWNLLSGYCGQVSFGHAAFFGIGAYTAGILYSKGAISSWYGLPLSVLVVGVFAFLIGLIVLRLRGPFFALATLASGEVFRVASENMAWLTNGTQGIMLQKRLWVSKEPYYYIILAIAVGTFILMRYLVGSKLGYFFVAIREDQDAAESMGINTTLYKTIALVVSGIVTGIAGAFYMNYMGYIDPHIVFALHDISIITIMIVMVGGVATQWGPFVGAVIMVLLQEMVRSVESLGALHMAIFGLLLIFIIIFLPNGIVGDLSKIKRFFGIGRVKA</sequence>
<dbReference type="RefSeq" id="WP_132874253.1">
    <property type="nucleotide sequence ID" value="NZ_JAJUHT010000006.1"/>
</dbReference>
<dbReference type="PANTHER" id="PTHR30482:SF10">
    <property type="entry name" value="HIGH-AFFINITY BRANCHED-CHAIN AMINO ACID TRANSPORT PROTEIN BRAE"/>
    <property type="match status" value="1"/>
</dbReference>
<evidence type="ECO:0000256" key="3">
    <source>
        <dbReference type="ARBA" id="ARBA00022692"/>
    </source>
</evidence>
<comment type="subcellular location">
    <subcellularLocation>
        <location evidence="1">Cell membrane</location>
        <topology evidence="1">Multi-pass membrane protein</topology>
    </subcellularLocation>
</comment>
<reference evidence="7 8" key="1">
    <citation type="submission" date="2019-03" db="EMBL/GenBank/DDBJ databases">
        <title>Genomic Encyclopedia of Type Strains, Phase IV (KMG-IV): sequencing the most valuable type-strain genomes for metagenomic binning, comparative biology and taxonomic classification.</title>
        <authorList>
            <person name="Goeker M."/>
        </authorList>
    </citation>
    <scope>NUCLEOTIDE SEQUENCE [LARGE SCALE GENOMIC DNA]</scope>
    <source>
        <strain evidence="7 8">DSM 24984</strain>
    </source>
</reference>
<keyword evidence="4 6" id="KW-1133">Transmembrane helix</keyword>
<protein>
    <submittedName>
        <fullName evidence="7">Amino acid/amide ABC transporter membrane protein 2 (HAAT family)</fullName>
    </submittedName>
</protein>
<comment type="caution">
    <text evidence="7">The sequence shown here is derived from an EMBL/GenBank/DDBJ whole genome shotgun (WGS) entry which is preliminary data.</text>
</comment>